<dbReference type="Gene3D" id="3.10.350.10">
    <property type="entry name" value="LysM domain"/>
    <property type="match status" value="1"/>
</dbReference>
<dbReference type="SUPFAM" id="SSF48452">
    <property type="entry name" value="TPR-like"/>
    <property type="match status" value="1"/>
</dbReference>
<feature type="compositionally biased region" description="Low complexity" evidence="3">
    <location>
        <begin position="653"/>
        <end position="663"/>
    </location>
</feature>
<evidence type="ECO:0000313" key="6">
    <source>
        <dbReference type="EMBL" id="RQW98742.1"/>
    </source>
</evidence>
<evidence type="ECO:0000256" key="1">
    <source>
        <dbReference type="ARBA" id="ARBA00023015"/>
    </source>
</evidence>
<accession>A0A3N9WUQ2</accession>
<reference evidence="6 7" key="1">
    <citation type="submission" date="2018-05" db="EMBL/GenBank/DDBJ databases">
        <title>Micromonospora from Atacama Desert.</title>
        <authorList>
            <person name="Carro L."/>
            <person name="Goodfellow M."/>
            <person name="Klenk H.-P."/>
        </authorList>
    </citation>
    <scope>NUCLEOTIDE SEQUENCE [LARGE SCALE GENOMIC DNA]</scope>
    <source>
        <strain evidence="6 7">LB39</strain>
    </source>
</reference>
<comment type="caution">
    <text evidence="6">The sequence shown here is derived from an EMBL/GenBank/DDBJ whole genome shotgun (WGS) entry which is preliminary data.</text>
</comment>
<dbReference type="GO" id="GO:0006355">
    <property type="term" value="P:regulation of DNA-templated transcription"/>
    <property type="evidence" value="ECO:0007669"/>
    <property type="project" value="TreeGrafter"/>
</dbReference>
<dbReference type="InterPro" id="IPR005158">
    <property type="entry name" value="BTAD"/>
</dbReference>
<feature type="region of interest" description="Disordered" evidence="3">
    <location>
        <begin position="257"/>
        <end position="341"/>
    </location>
</feature>
<evidence type="ECO:0000256" key="2">
    <source>
        <dbReference type="ARBA" id="ARBA00023163"/>
    </source>
</evidence>
<gene>
    <name evidence="6" type="ORF">DLJ59_26510</name>
</gene>
<feature type="region of interest" description="Disordered" evidence="3">
    <location>
        <begin position="121"/>
        <end position="168"/>
    </location>
</feature>
<evidence type="ECO:0000256" key="4">
    <source>
        <dbReference type="SAM" id="Phobius"/>
    </source>
</evidence>
<feature type="domain" description="LysM" evidence="5">
    <location>
        <begin position="197"/>
        <end position="253"/>
    </location>
</feature>
<feature type="compositionally biased region" description="Low complexity" evidence="3">
    <location>
        <begin position="298"/>
        <end position="309"/>
    </location>
</feature>
<proteinExistence type="predicted"/>
<dbReference type="GO" id="GO:0003677">
    <property type="term" value="F:DNA binding"/>
    <property type="evidence" value="ECO:0007669"/>
    <property type="project" value="TreeGrafter"/>
</dbReference>
<keyword evidence="1" id="KW-0805">Transcription regulation</keyword>
<dbReference type="Proteomes" id="UP000282312">
    <property type="component" value="Unassembled WGS sequence"/>
</dbReference>
<name>A0A3N9WUQ2_9ACTN</name>
<feature type="compositionally biased region" description="Pro residues" evidence="3">
    <location>
        <begin position="262"/>
        <end position="273"/>
    </location>
</feature>
<feature type="region of interest" description="Disordered" evidence="3">
    <location>
        <begin position="634"/>
        <end position="665"/>
    </location>
</feature>
<dbReference type="Gene3D" id="1.25.40.10">
    <property type="entry name" value="Tetratricopeptide repeat domain"/>
    <property type="match status" value="1"/>
</dbReference>
<organism evidence="6 7">
    <name type="scientific">Micromonospora inaquosa</name>
    <dbReference type="NCBI Taxonomy" id="2203716"/>
    <lineage>
        <taxon>Bacteria</taxon>
        <taxon>Bacillati</taxon>
        <taxon>Actinomycetota</taxon>
        <taxon>Actinomycetes</taxon>
        <taxon>Micromonosporales</taxon>
        <taxon>Micromonosporaceae</taxon>
        <taxon>Micromonospora</taxon>
    </lineage>
</organism>
<dbReference type="AlphaFoldDB" id="A0A3N9WUQ2"/>
<feature type="transmembrane region" description="Helical" evidence="4">
    <location>
        <begin position="347"/>
        <end position="366"/>
    </location>
</feature>
<dbReference type="InterPro" id="IPR011990">
    <property type="entry name" value="TPR-like_helical_dom_sf"/>
</dbReference>
<evidence type="ECO:0000259" key="5">
    <source>
        <dbReference type="PROSITE" id="PS51782"/>
    </source>
</evidence>
<dbReference type="PROSITE" id="PS51782">
    <property type="entry name" value="LYSM"/>
    <property type="match status" value="1"/>
</dbReference>
<keyword evidence="4" id="KW-0472">Membrane</keyword>
<keyword evidence="2" id="KW-0804">Transcription</keyword>
<dbReference type="Gene3D" id="1.10.10.10">
    <property type="entry name" value="Winged helix-like DNA-binding domain superfamily/Winged helix DNA-binding domain"/>
    <property type="match status" value="1"/>
</dbReference>
<dbReference type="OrthoDB" id="8444614at2"/>
<keyword evidence="4" id="KW-0812">Transmembrane</keyword>
<dbReference type="InterPro" id="IPR051677">
    <property type="entry name" value="AfsR-DnrI-RedD_regulator"/>
</dbReference>
<evidence type="ECO:0000313" key="7">
    <source>
        <dbReference type="Proteomes" id="UP000282312"/>
    </source>
</evidence>
<sequence>MARRTSAVLVRAGTFVLALAPPVLLYRVGWISPGVVSADQLRLWLSQPLSADFLALLGQLGAWLLWLLLAVAIADHTHQYLADRLRWHVVLHLPRPLQTLTAVLLGSTAVTTVAALPAAADNTTAMDAEPPPDAPSSVGGGRPTPVALDAPPAPASRVPHGETLGTPPALTVSVRSAALPTLRQDAGANVARSTPGGTCRVAAADTLWDLADKHLGDPKRWREIYALNRGHKQANGYALTDPDEIHVGWTLALPAHETTPAPALPDPSAPMPGSPDVAVPGTTDTAPTAPPPAPPTSAIPAPDNKTTSTPRPPTSAPSVTADGAASAAESPPDQPGNEAGVALPTQGWISLGLAAAIAAVAALLRLHRRRHARLIFPAPVSPRPQSTLTPPPLTDIETIGSRDLSTAVGDHRRASPAVPAPVGVNLEGSEVSLFHLPGPGLALGGADAIPAARAVLAAVLTTGVADSATVRPVVVTTADLLARLLPPGAPLMGLDPDGTAYDGDQLIVLADTAAAITHAEEEMIGRRRLLDTFDTTTIAELNARTDHAETQPPYALLIESTRRHAARLQAVATHRAALDLHPVILGPHSGLLTLEVTAGGIVTSDTPCPLARLSTISADDLAAVLAMLTAVQTRPEPGTDIDDSPAETPPAAAPTKATEPAPAQTDDTATLVRLRVLGPVTVTTDTGPVTTGMRKGSYTVLAVLAAHPTGRTLDQLTADLHPDVDQTSAIKRVRTDITSARRVLRTATGHDEPMFITFDPATSRYLLDPQAVAVDLWQMLTAIRRATTITDNDNDRLAALRRATDLYAGEFAEGYDHHWVTDYATSYRHQILTAYARIAEILETDHPDEAVAALERAADLDPINEELYQRIMRIHGRQQRPDAVRRTLRSLEKHLADLGGAEPSQATRRVAERQLTPTASAIGGSR</sequence>
<protein>
    <recommendedName>
        <fullName evidence="5">LysM domain-containing protein</fullName>
    </recommendedName>
</protein>
<feature type="region of interest" description="Disordered" evidence="3">
    <location>
        <begin position="899"/>
        <end position="926"/>
    </location>
</feature>
<feature type="compositionally biased region" description="Pro residues" evidence="3">
    <location>
        <begin position="288"/>
        <end position="297"/>
    </location>
</feature>
<feature type="transmembrane region" description="Helical" evidence="4">
    <location>
        <begin position="54"/>
        <end position="76"/>
    </location>
</feature>
<dbReference type="RefSeq" id="WP_124775596.1">
    <property type="nucleotide sequence ID" value="NZ_QGSZ01000287.1"/>
</dbReference>
<dbReference type="Pfam" id="PF03704">
    <property type="entry name" value="BTAD"/>
    <property type="match status" value="1"/>
</dbReference>
<dbReference type="InterPro" id="IPR036779">
    <property type="entry name" value="LysM_dom_sf"/>
</dbReference>
<dbReference type="InterPro" id="IPR036388">
    <property type="entry name" value="WH-like_DNA-bd_sf"/>
</dbReference>
<dbReference type="PANTHER" id="PTHR35807:SF1">
    <property type="entry name" value="TRANSCRIPTIONAL REGULATOR REDD"/>
    <property type="match status" value="1"/>
</dbReference>
<evidence type="ECO:0000256" key="3">
    <source>
        <dbReference type="SAM" id="MobiDB-lite"/>
    </source>
</evidence>
<keyword evidence="4" id="KW-1133">Transmembrane helix</keyword>
<dbReference type="PANTHER" id="PTHR35807">
    <property type="entry name" value="TRANSCRIPTIONAL REGULATOR REDD-RELATED"/>
    <property type="match status" value="1"/>
</dbReference>
<dbReference type="SMART" id="SM01043">
    <property type="entry name" value="BTAD"/>
    <property type="match status" value="1"/>
</dbReference>
<dbReference type="EMBL" id="QGSZ01000287">
    <property type="protein sequence ID" value="RQW98742.1"/>
    <property type="molecule type" value="Genomic_DNA"/>
</dbReference>
<dbReference type="InterPro" id="IPR018392">
    <property type="entry name" value="LysM"/>
</dbReference>
<keyword evidence="7" id="KW-1185">Reference proteome</keyword>